<comment type="caution">
    <text evidence="1">The sequence shown here is derived from an EMBL/GenBank/DDBJ whole genome shotgun (WGS) entry which is preliminary data.</text>
</comment>
<reference evidence="1 2" key="1">
    <citation type="submission" date="2019-12" db="EMBL/GenBank/DDBJ databases">
        <title>Chromosome-level assembly of the Caenorhabditis remanei genome.</title>
        <authorList>
            <person name="Teterina A.A."/>
            <person name="Willis J.H."/>
            <person name="Phillips P.C."/>
        </authorList>
    </citation>
    <scope>NUCLEOTIDE SEQUENCE [LARGE SCALE GENOMIC DNA]</scope>
    <source>
        <strain evidence="1 2">PX506</strain>
        <tissue evidence="1">Whole organism</tissue>
    </source>
</reference>
<accession>A0A6A5H8G0</accession>
<sequence length="121" mass="13669">MDVLRIMTAQPMRNAILENVSVCRLGILYLVSSRQKRVAPERIVDLNRFVSMEIVSLTMDTVESVQLELTVQMVTIVSMLVVFQVAVVSREPVESIAQLEHGARTLRAFLFPENNCSFSLE</sequence>
<proteinExistence type="predicted"/>
<dbReference type="KEGG" id="crq:GCK72_011753"/>
<gene>
    <name evidence="1" type="ORF">GCK72_011753</name>
</gene>
<dbReference type="AlphaFoldDB" id="A0A6A5H8G0"/>
<evidence type="ECO:0000313" key="1">
    <source>
        <dbReference type="EMBL" id="KAF1763487.1"/>
    </source>
</evidence>
<dbReference type="CTD" id="9815840"/>
<evidence type="ECO:0000313" key="2">
    <source>
        <dbReference type="Proteomes" id="UP000483820"/>
    </source>
</evidence>
<dbReference type="GeneID" id="9815840"/>
<dbReference type="Proteomes" id="UP000483820">
    <property type="component" value="Chromosome III"/>
</dbReference>
<name>A0A6A5H8G0_CAERE</name>
<protein>
    <submittedName>
        <fullName evidence="1">Uncharacterized protein</fullName>
    </submittedName>
</protein>
<dbReference type="RefSeq" id="XP_053588233.1">
    <property type="nucleotide sequence ID" value="XM_053728656.1"/>
</dbReference>
<dbReference type="EMBL" id="WUAV01000003">
    <property type="protein sequence ID" value="KAF1763487.1"/>
    <property type="molecule type" value="Genomic_DNA"/>
</dbReference>
<organism evidence="1 2">
    <name type="scientific">Caenorhabditis remanei</name>
    <name type="common">Caenorhabditis vulgaris</name>
    <dbReference type="NCBI Taxonomy" id="31234"/>
    <lineage>
        <taxon>Eukaryota</taxon>
        <taxon>Metazoa</taxon>
        <taxon>Ecdysozoa</taxon>
        <taxon>Nematoda</taxon>
        <taxon>Chromadorea</taxon>
        <taxon>Rhabditida</taxon>
        <taxon>Rhabditina</taxon>
        <taxon>Rhabditomorpha</taxon>
        <taxon>Rhabditoidea</taxon>
        <taxon>Rhabditidae</taxon>
        <taxon>Peloderinae</taxon>
        <taxon>Caenorhabditis</taxon>
    </lineage>
</organism>